<feature type="transmembrane region" description="Helical" evidence="1">
    <location>
        <begin position="127"/>
        <end position="146"/>
    </location>
</feature>
<dbReference type="Pfam" id="PF07853">
    <property type="entry name" value="DUF1648"/>
    <property type="match status" value="1"/>
</dbReference>
<dbReference type="KEGG" id="fki:FK004_13930"/>
<evidence type="ECO:0000256" key="1">
    <source>
        <dbReference type="SAM" id="Phobius"/>
    </source>
</evidence>
<keyword evidence="4" id="KW-1185">Reference proteome</keyword>
<evidence type="ECO:0000313" key="4">
    <source>
        <dbReference type="Proteomes" id="UP000244677"/>
    </source>
</evidence>
<gene>
    <name evidence="3" type="ORF">FK004_13930</name>
</gene>
<dbReference type="InterPro" id="IPR012867">
    <property type="entry name" value="DUF1648"/>
</dbReference>
<dbReference type="AlphaFoldDB" id="A0A2S1LR95"/>
<feature type="transmembrane region" description="Helical" evidence="1">
    <location>
        <begin position="53"/>
        <end position="72"/>
    </location>
</feature>
<organism evidence="3 4">
    <name type="scientific">Flavobacterium kingsejongi</name>
    <dbReference type="NCBI Taxonomy" id="1678728"/>
    <lineage>
        <taxon>Bacteria</taxon>
        <taxon>Pseudomonadati</taxon>
        <taxon>Bacteroidota</taxon>
        <taxon>Flavobacteriia</taxon>
        <taxon>Flavobacteriales</taxon>
        <taxon>Flavobacteriaceae</taxon>
        <taxon>Flavobacterium</taxon>
    </lineage>
</organism>
<feature type="transmembrane region" description="Helical" evidence="1">
    <location>
        <begin position="7"/>
        <end position="30"/>
    </location>
</feature>
<keyword evidence="1" id="KW-1133">Transmembrane helix</keyword>
<dbReference type="RefSeq" id="WP_108737784.1">
    <property type="nucleotide sequence ID" value="NZ_CP020919.1"/>
</dbReference>
<keyword evidence="1" id="KW-0472">Membrane</keyword>
<accession>A0A2S1LR95</accession>
<proteinExistence type="predicted"/>
<reference evidence="3 4" key="1">
    <citation type="submission" date="2017-04" db="EMBL/GenBank/DDBJ databases">
        <title>Complete genome sequence of Flavobacterium kingsejong AJ004.</title>
        <authorList>
            <person name="Lee P.C."/>
        </authorList>
    </citation>
    <scope>NUCLEOTIDE SEQUENCE [LARGE SCALE GENOMIC DNA]</scope>
    <source>
        <strain evidence="3 4">AJ004</strain>
    </source>
</reference>
<feature type="transmembrane region" description="Helical" evidence="1">
    <location>
        <begin position="93"/>
        <end position="115"/>
    </location>
</feature>
<protein>
    <recommendedName>
        <fullName evidence="2">DUF1648 domain-containing protein</fullName>
    </recommendedName>
</protein>
<evidence type="ECO:0000313" key="3">
    <source>
        <dbReference type="EMBL" id="AWG26249.1"/>
    </source>
</evidence>
<feature type="domain" description="DUF1648" evidence="2">
    <location>
        <begin position="15"/>
        <end position="60"/>
    </location>
</feature>
<dbReference type="OrthoDB" id="9808690at2"/>
<sequence>MLPKKITLLYSCSVLILVAYTLLLIFNYAILPETIAIHRDISGTIDGYGNKTYVWLTVVLNLALLLFIYYIIRNPKYTNFPMALTPENKAIAFYKMQLFLVLISILFSIIIGLEVLDVLGYSIPKEVYATACVLVPVCFLMIFSYASKSKSKSSVEQ</sequence>
<dbReference type="EMBL" id="CP020919">
    <property type="protein sequence ID" value="AWG26249.1"/>
    <property type="molecule type" value="Genomic_DNA"/>
</dbReference>
<keyword evidence="1" id="KW-0812">Transmembrane</keyword>
<evidence type="ECO:0000259" key="2">
    <source>
        <dbReference type="Pfam" id="PF07853"/>
    </source>
</evidence>
<name>A0A2S1LR95_9FLAO</name>
<dbReference type="Proteomes" id="UP000244677">
    <property type="component" value="Chromosome"/>
</dbReference>